<evidence type="ECO:0008006" key="4">
    <source>
        <dbReference type="Google" id="ProtNLM"/>
    </source>
</evidence>
<feature type="compositionally biased region" description="Low complexity" evidence="1">
    <location>
        <begin position="14"/>
        <end position="30"/>
    </location>
</feature>
<dbReference type="Proteomes" id="UP001458946">
    <property type="component" value="Unassembled WGS sequence"/>
</dbReference>
<feature type="region of interest" description="Disordered" evidence="1">
    <location>
        <begin position="1"/>
        <end position="30"/>
    </location>
</feature>
<dbReference type="Gene3D" id="3.40.50.1820">
    <property type="entry name" value="alpha/beta hydrolase"/>
    <property type="match status" value="1"/>
</dbReference>
<gene>
    <name evidence="2" type="ORF">Dxin01_00581</name>
</gene>
<dbReference type="SUPFAM" id="SSF53474">
    <property type="entry name" value="alpha/beta-Hydrolases"/>
    <property type="match status" value="1"/>
</dbReference>
<feature type="compositionally biased region" description="Polar residues" evidence="1">
    <location>
        <begin position="1"/>
        <end position="10"/>
    </location>
</feature>
<reference evidence="2 3" key="1">
    <citation type="submission" date="2024-02" db="EMBL/GenBank/DDBJ databases">
        <title>Deinococcus xinjiangensis NBRC 107630.</title>
        <authorList>
            <person name="Ichikawa N."/>
            <person name="Katano-Makiyama Y."/>
            <person name="Hidaka K."/>
        </authorList>
    </citation>
    <scope>NUCLEOTIDE SEQUENCE [LARGE SCALE GENOMIC DNA]</scope>
    <source>
        <strain evidence="2 3">NBRC 107630</strain>
    </source>
</reference>
<evidence type="ECO:0000313" key="2">
    <source>
        <dbReference type="EMBL" id="GAA5500853.1"/>
    </source>
</evidence>
<name>A0ABP9VA15_9DEIO</name>
<comment type="caution">
    <text evidence="2">The sequence shown here is derived from an EMBL/GenBank/DDBJ whole genome shotgun (WGS) entry which is preliminary data.</text>
</comment>
<accession>A0ABP9VA15</accession>
<dbReference type="EMBL" id="BAABRN010000004">
    <property type="protein sequence ID" value="GAA5500853.1"/>
    <property type="molecule type" value="Genomic_DNA"/>
</dbReference>
<protein>
    <recommendedName>
        <fullName evidence="4">Lipase class 3</fullName>
    </recommendedName>
</protein>
<sequence length="681" mass="73502">MTSPQQQAKTVASKPVATTPAPALAAPKPVQAGDPLALKTFGQQQEAASNTAKVFKLKDDPAGLAQLLQQVLKSKMQSVAVSTSTLENIPEAGTVVKGTSQKVGRIGTAATIINPMLGVLVSGAAAMAPSATDKLVNKVLTPKATANLTTGSTRNLATMQGKEAVRNEMGGLGVVYSLLKSLNEFAKPRLPKVMTAYQKAAGRPLSTDIGELVRDPAARIQMLALLPPLFEEATLALDGFLEQLAVGMVYSDQTAEELNAEAKEDRRSSSPAQLLTSFGYKAGPPIYGRWGFQMRAFTPVAGKARWPHPIVAFRGTEGVQFDVSGQQAVKTARAKAGGNPTPAALAAAQHKGVEGSEDTLVGDFSSAEVGWLQYHPNAELIKTNLDHLKSYGKAYATGHSLGGALAQIVTAYHTSAIHQLVTFQAANVDQKTVELFKKNTKAENRTVATRQYRIDGDVVPTSGEAALPGEIFYFDRASRDKGSNKPFQSSVIESVSAGHVTPMLSTYIRQQDPKKGNLKTLAQYGMRDEATLNKNDGKTVKDVLVAFGGQYNVENDPRLVLEEQRVTVAKLMGHLPGKLSLFEQVFYQHIAYNTLLSHIEPLAKNSKDYDEFQQRVTKLLASERLPMMKQELELAQALSIDSTSPLLQPALVKLPMTNIPTPFVTVEPIKTKFDDYKKMEY</sequence>
<dbReference type="RefSeq" id="WP_353540833.1">
    <property type="nucleotide sequence ID" value="NZ_BAABRN010000004.1"/>
</dbReference>
<proteinExistence type="predicted"/>
<evidence type="ECO:0000313" key="3">
    <source>
        <dbReference type="Proteomes" id="UP001458946"/>
    </source>
</evidence>
<keyword evidence="3" id="KW-1185">Reference proteome</keyword>
<evidence type="ECO:0000256" key="1">
    <source>
        <dbReference type="SAM" id="MobiDB-lite"/>
    </source>
</evidence>
<organism evidence="2 3">
    <name type="scientific">Deinococcus xinjiangensis</name>
    <dbReference type="NCBI Taxonomy" id="457454"/>
    <lineage>
        <taxon>Bacteria</taxon>
        <taxon>Thermotogati</taxon>
        <taxon>Deinococcota</taxon>
        <taxon>Deinococci</taxon>
        <taxon>Deinococcales</taxon>
        <taxon>Deinococcaceae</taxon>
        <taxon>Deinococcus</taxon>
    </lineage>
</organism>
<dbReference type="InterPro" id="IPR029058">
    <property type="entry name" value="AB_hydrolase_fold"/>
</dbReference>